<reference evidence="2" key="1">
    <citation type="submission" date="2025-08" db="UniProtKB">
        <authorList>
            <consortium name="RefSeq"/>
        </authorList>
    </citation>
    <scope>IDENTIFICATION</scope>
</reference>
<keyword evidence="1" id="KW-1185">Reference proteome</keyword>
<evidence type="ECO:0000313" key="2">
    <source>
        <dbReference type="RefSeq" id="XP_015601921.1"/>
    </source>
</evidence>
<organism evidence="1 2">
    <name type="scientific">Cephus cinctus</name>
    <name type="common">Wheat stem sawfly</name>
    <dbReference type="NCBI Taxonomy" id="211228"/>
    <lineage>
        <taxon>Eukaryota</taxon>
        <taxon>Metazoa</taxon>
        <taxon>Ecdysozoa</taxon>
        <taxon>Arthropoda</taxon>
        <taxon>Hexapoda</taxon>
        <taxon>Insecta</taxon>
        <taxon>Pterygota</taxon>
        <taxon>Neoptera</taxon>
        <taxon>Endopterygota</taxon>
        <taxon>Hymenoptera</taxon>
        <taxon>Cephoidea</taxon>
        <taxon>Cephidae</taxon>
        <taxon>Cephus</taxon>
    </lineage>
</organism>
<protein>
    <submittedName>
        <fullName evidence="2">Uncharacterized protein LOC107270952 isoform X1</fullName>
    </submittedName>
</protein>
<proteinExistence type="predicted"/>
<dbReference type="RefSeq" id="XP_015601921.1">
    <property type="nucleotide sequence ID" value="XM_015746435.2"/>
</dbReference>
<accession>A0AAJ7C4Y7</accession>
<sequence>MIALVIASLAQDKPDDDDDDDYKSILHRGGTLVVCPASLLSQWEGEAAPENLVLQNDSEGYNNSFVYEKLDLIGFPLQRSFSDECQLNSSVIIPKRQWRKEDILPISRMQACMSVNECIENLDKCWAIPILSICDGQDNEKTVLLGMYNQSK</sequence>
<gene>
    <name evidence="2" type="primary">LOC107270952</name>
</gene>
<name>A0AAJ7C4Y7_CEPCN</name>
<dbReference type="GeneID" id="107270952"/>
<dbReference type="Proteomes" id="UP000694920">
    <property type="component" value="Unplaced"/>
</dbReference>
<dbReference type="KEGG" id="ccin:107270952"/>
<dbReference type="AlphaFoldDB" id="A0AAJ7C4Y7"/>
<evidence type="ECO:0000313" key="1">
    <source>
        <dbReference type="Proteomes" id="UP000694920"/>
    </source>
</evidence>